<dbReference type="InterPro" id="IPR036388">
    <property type="entry name" value="WH-like_DNA-bd_sf"/>
</dbReference>
<feature type="domain" description="HTH marR-type" evidence="4">
    <location>
        <begin position="1"/>
        <end position="136"/>
    </location>
</feature>
<dbReference type="OrthoDB" id="197807at2"/>
<sequence length="148" mass="17194">MLDRIFKLERYNDLLESHQRFLEFETCGIHYKQVPIINLLLRKGESTQAELARQLHVSRASVAKSIQRLEKDGYVCRTQDDPSKSSRYSKVTLSVSGYERALAVKSVVEKGELAKFEGFSDEELSIYYSFLERINYNLLKCDELCKTK</sequence>
<dbReference type="Gene3D" id="1.10.10.10">
    <property type="entry name" value="Winged helix-like DNA-binding domain superfamily/Winged helix DNA-binding domain"/>
    <property type="match status" value="1"/>
</dbReference>
<dbReference type="InterPro" id="IPR000835">
    <property type="entry name" value="HTH_MarR-typ"/>
</dbReference>
<keyword evidence="1" id="KW-0805">Transcription regulation</keyword>
<name>A0A1I0UZR0_9FIRM</name>
<dbReference type="PANTHER" id="PTHR42756:SF1">
    <property type="entry name" value="TRANSCRIPTIONAL REPRESSOR OF EMRAB OPERON"/>
    <property type="match status" value="1"/>
</dbReference>
<evidence type="ECO:0000256" key="1">
    <source>
        <dbReference type="ARBA" id="ARBA00023015"/>
    </source>
</evidence>
<dbReference type="GO" id="GO:0003700">
    <property type="term" value="F:DNA-binding transcription factor activity"/>
    <property type="evidence" value="ECO:0007669"/>
    <property type="project" value="InterPro"/>
</dbReference>
<dbReference type="AlphaFoldDB" id="A0A1I0UZR0"/>
<gene>
    <name evidence="5" type="ORF">SAMN05216249_10174</name>
</gene>
<protein>
    <submittedName>
        <fullName evidence="5">DNA-binding transcriptional regulator, MarR family</fullName>
    </submittedName>
</protein>
<dbReference type="SUPFAM" id="SSF46785">
    <property type="entry name" value="Winged helix' DNA-binding domain"/>
    <property type="match status" value="1"/>
</dbReference>
<organism evidence="5 6">
    <name type="scientific">Acetitomaculum ruminis DSM 5522</name>
    <dbReference type="NCBI Taxonomy" id="1120918"/>
    <lineage>
        <taxon>Bacteria</taxon>
        <taxon>Bacillati</taxon>
        <taxon>Bacillota</taxon>
        <taxon>Clostridia</taxon>
        <taxon>Lachnospirales</taxon>
        <taxon>Lachnospiraceae</taxon>
        <taxon>Acetitomaculum</taxon>
    </lineage>
</organism>
<dbReference type="STRING" id="1120918.SAMN05216249_10174"/>
<dbReference type="PRINTS" id="PR00598">
    <property type="entry name" value="HTHMARR"/>
</dbReference>
<keyword evidence="3" id="KW-0804">Transcription</keyword>
<evidence type="ECO:0000256" key="3">
    <source>
        <dbReference type="ARBA" id="ARBA00023163"/>
    </source>
</evidence>
<evidence type="ECO:0000259" key="4">
    <source>
        <dbReference type="PROSITE" id="PS50995"/>
    </source>
</evidence>
<dbReference type="InterPro" id="IPR036390">
    <property type="entry name" value="WH_DNA-bd_sf"/>
</dbReference>
<dbReference type="PANTHER" id="PTHR42756">
    <property type="entry name" value="TRANSCRIPTIONAL REGULATOR, MARR"/>
    <property type="match status" value="1"/>
</dbReference>
<accession>A0A1I0UZR0</accession>
<dbReference type="Proteomes" id="UP000198838">
    <property type="component" value="Unassembled WGS sequence"/>
</dbReference>
<reference evidence="5 6" key="1">
    <citation type="submission" date="2016-10" db="EMBL/GenBank/DDBJ databases">
        <authorList>
            <person name="de Groot N.N."/>
        </authorList>
    </citation>
    <scope>NUCLEOTIDE SEQUENCE [LARGE SCALE GENOMIC DNA]</scope>
    <source>
        <strain evidence="5 6">DSM 5522</strain>
    </source>
</reference>
<proteinExistence type="predicted"/>
<dbReference type="PROSITE" id="PS50995">
    <property type="entry name" value="HTH_MARR_2"/>
    <property type="match status" value="1"/>
</dbReference>
<evidence type="ECO:0000313" key="5">
    <source>
        <dbReference type="EMBL" id="SFA69538.1"/>
    </source>
</evidence>
<evidence type="ECO:0000313" key="6">
    <source>
        <dbReference type="Proteomes" id="UP000198838"/>
    </source>
</evidence>
<dbReference type="Pfam" id="PF13412">
    <property type="entry name" value="HTH_24"/>
    <property type="match status" value="1"/>
</dbReference>
<keyword evidence="6" id="KW-1185">Reference proteome</keyword>
<evidence type="ECO:0000256" key="2">
    <source>
        <dbReference type="ARBA" id="ARBA00023125"/>
    </source>
</evidence>
<keyword evidence="2 5" id="KW-0238">DNA-binding</keyword>
<dbReference type="SMART" id="SM00347">
    <property type="entry name" value="HTH_MARR"/>
    <property type="match status" value="1"/>
</dbReference>
<dbReference type="GO" id="GO:0003677">
    <property type="term" value="F:DNA binding"/>
    <property type="evidence" value="ECO:0007669"/>
    <property type="project" value="UniProtKB-KW"/>
</dbReference>
<dbReference type="EMBL" id="FOJY01000001">
    <property type="protein sequence ID" value="SFA69538.1"/>
    <property type="molecule type" value="Genomic_DNA"/>
</dbReference>
<dbReference type="RefSeq" id="WP_092869797.1">
    <property type="nucleotide sequence ID" value="NZ_FOJY01000001.1"/>
</dbReference>